<feature type="region of interest" description="Disordered" evidence="1">
    <location>
        <begin position="1"/>
        <end position="24"/>
    </location>
</feature>
<dbReference type="InterPro" id="IPR027417">
    <property type="entry name" value="P-loop_NTPase"/>
</dbReference>
<evidence type="ECO:0000259" key="2">
    <source>
        <dbReference type="Pfam" id="PF03205"/>
    </source>
</evidence>
<evidence type="ECO:0000313" key="3">
    <source>
        <dbReference type="EMBL" id="ELZ32883.1"/>
    </source>
</evidence>
<accession>M0DDJ2</accession>
<dbReference type="InterPro" id="IPR004435">
    <property type="entry name" value="MobB_dom"/>
</dbReference>
<name>M0DDJ2_9EURY</name>
<evidence type="ECO:0000256" key="1">
    <source>
        <dbReference type="SAM" id="MobiDB-lite"/>
    </source>
</evidence>
<dbReference type="PANTHER" id="PTHR40072:SF1">
    <property type="entry name" value="MOLYBDOPTERIN-GUANINE DINUCLEOTIDE BIOSYNTHESIS ADAPTER PROTEIN"/>
    <property type="match status" value="1"/>
</dbReference>
<dbReference type="Proteomes" id="UP000011523">
    <property type="component" value="Unassembled WGS sequence"/>
</dbReference>
<protein>
    <submittedName>
        <fullName evidence="3">Bifunctional molybdopterin-guanine dinucleotide biosynthesis protein MobB/MoaE</fullName>
    </submittedName>
</protein>
<dbReference type="GO" id="GO:0006777">
    <property type="term" value="P:Mo-molybdopterin cofactor biosynthetic process"/>
    <property type="evidence" value="ECO:0007669"/>
    <property type="project" value="InterPro"/>
</dbReference>
<dbReference type="PATRIC" id="fig|1227485.3.peg.3014"/>
<gene>
    <name evidence="3" type="ORF">C472_15399</name>
</gene>
<dbReference type="EMBL" id="AOJD01000079">
    <property type="protein sequence ID" value="ELZ32883.1"/>
    <property type="molecule type" value="Genomic_DNA"/>
</dbReference>
<dbReference type="AlphaFoldDB" id="M0DDJ2"/>
<organism evidence="3 4">
    <name type="scientific">Halorubrum tebenquichense DSM 14210</name>
    <dbReference type="NCBI Taxonomy" id="1227485"/>
    <lineage>
        <taxon>Archaea</taxon>
        <taxon>Methanobacteriati</taxon>
        <taxon>Methanobacteriota</taxon>
        <taxon>Stenosarchaea group</taxon>
        <taxon>Halobacteria</taxon>
        <taxon>Halobacteriales</taxon>
        <taxon>Haloferacaceae</taxon>
        <taxon>Halorubrum</taxon>
    </lineage>
</organism>
<dbReference type="PANTHER" id="PTHR40072">
    <property type="entry name" value="MOLYBDOPTERIN-GUANINE DINUCLEOTIDE BIOSYNTHESIS ADAPTER PROTEIN-RELATED"/>
    <property type="match status" value="1"/>
</dbReference>
<sequence length="210" mass="22596">MKRLTHEPDIDTDGKDTARHREAGSVRTVGVTDDGDWFGTGDRWTLEDMLNDFARECDYALVEGFSESRLPKVSLGDRSAAPPVVATAADADDLALGEVTDIIETLPSYETPASLVAKTRVSLESVDHEGVATATVPVAELAPTDDVTARVDAANRRLRSVDGICEARVHHQQSLFDELDDVVHLVVLADDTARANEAIGEALGRLFTAA</sequence>
<feature type="domain" description="Molybdopterin-guanine dinucleotide biosynthesis protein B (MobB)" evidence="2">
    <location>
        <begin position="2"/>
        <end position="80"/>
    </location>
</feature>
<dbReference type="Gene3D" id="3.40.50.300">
    <property type="entry name" value="P-loop containing nucleotide triphosphate hydrolases"/>
    <property type="match status" value="1"/>
</dbReference>
<dbReference type="InterPro" id="IPR052539">
    <property type="entry name" value="MGD_biosynthesis_adapter"/>
</dbReference>
<dbReference type="Pfam" id="PF03205">
    <property type="entry name" value="MobB"/>
    <property type="match status" value="1"/>
</dbReference>
<evidence type="ECO:0000313" key="4">
    <source>
        <dbReference type="Proteomes" id="UP000011523"/>
    </source>
</evidence>
<dbReference type="GO" id="GO:0005525">
    <property type="term" value="F:GTP binding"/>
    <property type="evidence" value="ECO:0007669"/>
    <property type="project" value="InterPro"/>
</dbReference>
<comment type="caution">
    <text evidence="3">The sequence shown here is derived from an EMBL/GenBank/DDBJ whole genome shotgun (WGS) entry which is preliminary data.</text>
</comment>
<keyword evidence="4" id="KW-1185">Reference proteome</keyword>
<proteinExistence type="predicted"/>
<reference evidence="3 4" key="1">
    <citation type="journal article" date="2014" name="PLoS Genet.">
        <title>Phylogenetically driven sequencing of extremely halophilic archaea reveals strategies for static and dynamic osmo-response.</title>
        <authorList>
            <person name="Becker E.A."/>
            <person name="Seitzer P.M."/>
            <person name="Tritt A."/>
            <person name="Larsen D."/>
            <person name="Krusor M."/>
            <person name="Yao A.I."/>
            <person name="Wu D."/>
            <person name="Madern D."/>
            <person name="Eisen J.A."/>
            <person name="Darling A.E."/>
            <person name="Facciotti M.T."/>
        </authorList>
    </citation>
    <scope>NUCLEOTIDE SEQUENCE [LARGE SCALE GENOMIC DNA]</scope>
    <source>
        <strain evidence="3 4">DSM 14210</strain>
    </source>
</reference>